<dbReference type="EMBL" id="JQ335997">
    <property type="protein sequence ID" value="AFN84594.1"/>
    <property type="molecule type" value="Genomic_DNA"/>
</dbReference>
<reference evidence="1" key="1">
    <citation type="submission" date="2011-12" db="EMBL/GenBank/DDBJ databases">
        <authorList>
            <person name="Lu H.-P."/>
            <person name="Wang Y.-B."/>
            <person name="Huang S.-W."/>
            <person name="Lin C.-Y."/>
            <person name="Wu M."/>
            <person name="Hsieh C.-H."/>
            <person name="Yu H.-T."/>
        </authorList>
    </citation>
    <scope>NUCLEOTIDE SEQUENCE</scope>
</reference>
<organism evidence="1">
    <name type="scientific">uncultured bacterium scaffold00056</name>
    <dbReference type="NCBI Taxonomy" id="1132475"/>
    <lineage>
        <taxon>Bacteria</taxon>
        <taxon>environmental samples</taxon>
    </lineage>
</organism>
<accession>I6ZXM0</accession>
<proteinExistence type="predicted"/>
<sequence length="61" mass="6836">MTMTNAQIIAALTVLDKLKRDDRRLPVRVSYAINTNISRLLEPHKAYVKTAEELVGGELTP</sequence>
<protein>
    <submittedName>
        <fullName evidence="1">Uncharacterized protein</fullName>
    </submittedName>
</protein>
<dbReference type="AlphaFoldDB" id="I6ZXM0"/>
<evidence type="ECO:0000313" key="1">
    <source>
        <dbReference type="EMBL" id="AFN84594.1"/>
    </source>
</evidence>
<reference evidence="1" key="2">
    <citation type="journal article" date="2012" name="BMC Genomics">
        <title>Metagenomic analysis reveals a functional signature for biomass degradation by cecal microbiota in the leaf-eating flying squirrel (Petaurista alborufus lena).</title>
        <authorList>
            <person name="Lu H.P."/>
            <person name="Wang Y.B."/>
            <person name="Huang S.W."/>
            <person name="Lin C.Y."/>
            <person name="Wu M."/>
            <person name="Hsieh C.H."/>
            <person name="Yu H.T."/>
        </authorList>
    </citation>
    <scope>NUCLEOTIDE SEQUENCE</scope>
</reference>
<name>I6ZXM0_9BACT</name>